<dbReference type="EMBL" id="JAXCLA010000004">
    <property type="protein sequence ID" value="MDY0745363.1"/>
    <property type="molecule type" value="Genomic_DNA"/>
</dbReference>
<name>A0ABU5DGE4_9BURK</name>
<accession>A0ABU5DGE4</accession>
<proteinExistence type="predicted"/>
<protein>
    <submittedName>
        <fullName evidence="1">Uncharacterized protein</fullName>
    </submittedName>
</protein>
<dbReference type="RefSeq" id="WP_320423272.1">
    <property type="nucleotide sequence ID" value="NZ_JAXCLA010000004.1"/>
</dbReference>
<dbReference type="Proteomes" id="UP001285263">
    <property type="component" value="Unassembled WGS sequence"/>
</dbReference>
<evidence type="ECO:0000313" key="1">
    <source>
        <dbReference type="EMBL" id="MDY0745363.1"/>
    </source>
</evidence>
<reference evidence="1 2" key="1">
    <citation type="submission" date="2023-11" db="EMBL/GenBank/DDBJ databases">
        <title>Paucibacter sp. nov., isolated from fresh soil in Korea.</title>
        <authorList>
            <person name="Le N.T.T."/>
        </authorList>
    </citation>
    <scope>NUCLEOTIDE SEQUENCE [LARGE SCALE GENOMIC DNA]</scope>
    <source>
        <strain evidence="1 2">R3-3</strain>
    </source>
</reference>
<sequence>MKQDKALEGLQKLTTYADDAVPGLIELIRFKRRTANLSFCHLRLAGVHEIYAMKAKYVQGDDQQFRQHMHVACKLKIESIRLDKMDIPFQTSVEMWLALLSDSPDVIDTVSRLEPAHFAHLRDGVRNPQFGTHMWQLAIRGDYEALEAKVQRVAKSGGKQQRLLSAEGRDFFTLLMRADKAGLEERITKDARLRNDDPTTQDFFTYLATLEAKLCWYRGIEVQIDSDRVPMDLMPVRPLARYDDLYDFLKPGWVPPRQGWLGKIERLFTK</sequence>
<organism evidence="1 2">
    <name type="scientific">Roseateles agri</name>
    <dbReference type="NCBI Taxonomy" id="3098619"/>
    <lineage>
        <taxon>Bacteria</taxon>
        <taxon>Pseudomonadati</taxon>
        <taxon>Pseudomonadota</taxon>
        <taxon>Betaproteobacteria</taxon>
        <taxon>Burkholderiales</taxon>
        <taxon>Sphaerotilaceae</taxon>
        <taxon>Roseateles</taxon>
    </lineage>
</organism>
<evidence type="ECO:0000313" key="2">
    <source>
        <dbReference type="Proteomes" id="UP001285263"/>
    </source>
</evidence>
<gene>
    <name evidence="1" type="ORF">SNE35_12650</name>
</gene>
<keyword evidence="2" id="KW-1185">Reference proteome</keyword>
<comment type="caution">
    <text evidence="1">The sequence shown here is derived from an EMBL/GenBank/DDBJ whole genome shotgun (WGS) entry which is preliminary data.</text>
</comment>